<organism evidence="20 21">
    <name type="scientific">Digitaria exilis</name>
    <dbReference type="NCBI Taxonomy" id="1010633"/>
    <lineage>
        <taxon>Eukaryota</taxon>
        <taxon>Viridiplantae</taxon>
        <taxon>Streptophyta</taxon>
        <taxon>Embryophyta</taxon>
        <taxon>Tracheophyta</taxon>
        <taxon>Spermatophyta</taxon>
        <taxon>Magnoliopsida</taxon>
        <taxon>Liliopsida</taxon>
        <taxon>Poales</taxon>
        <taxon>Poaceae</taxon>
        <taxon>PACMAD clade</taxon>
        <taxon>Panicoideae</taxon>
        <taxon>Panicodae</taxon>
        <taxon>Paniceae</taxon>
        <taxon>Anthephorinae</taxon>
        <taxon>Digitaria</taxon>
    </lineage>
</organism>
<dbReference type="Pfam" id="PF00752">
    <property type="entry name" value="XPG_N"/>
    <property type="match status" value="1"/>
</dbReference>
<keyword evidence="10" id="KW-0269">Exonuclease</keyword>
<keyword evidence="14" id="KW-0234">DNA repair</keyword>
<comment type="cofactor">
    <cofactor evidence="1">
        <name>Mg(2+)</name>
        <dbReference type="ChEBI" id="CHEBI:18420"/>
    </cofactor>
</comment>
<evidence type="ECO:0000256" key="3">
    <source>
        <dbReference type="ARBA" id="ARBA00010563"/>
    </source>
</evidence>
<dbReference type="Gene3D" id="3.40.50.1010">
    <property type="entry name" value="5'-nuclease"/>
    <property type="match status" value="1"/>
</dbReference>
<dbReference type="PANTHER" id="PTHR11081:SF65">
    <property type="entry name" value="DNA DAMAGE-INDUCIBLE PROTEIN DIN7-RELATED"/>
    <property type="match status" value="1"/>
</dbReference>
<dbReference type="EMBL" id="JACEFO010000520">
    <property type="protein sequence ID" value="KAF8766155.1"/>
    <property type="molecule type" value="Genomic_DNA"/>
</dbReference>
<evidence type="ECO:0000256" key="8">
    <source>
        <dbReference type="ARBA" id="ARBA00022769"/>
    </source>
</evidence>
<evidence type="ECO:0000259" key="19">
    <source>
        <dbReference type="SMART" id="SM00485"/>
    </source>
</evidence>
<dbReference type="InterPro" id="IPR037315">
    <property type="entry name" value="EXO1_H3TH"/>
</dbReference>
<feature type="compositionally biased region" description="Polar residues" evidence="17">
    <location>
        <begin position="394"/>
        <end position="414"/>
    </location>
</feature>
<dbReference type="InterPro" id="IPR006084">
    <property type="entry name" value="XPG/Rad2"/>
</dbReference>
<comment type="function">
    <text evidence="16">Putative 5'-&gt;3' double-stranded DNA exonuclease which may also contain a cryptic 3'-&gt;5' double-stranded DNA exonuclease activity. May be involved in DNA mismatch repair (MMR).</text>
</comment>
<dbReference type="SMART" id="SM00485">
    <property type="entry name" value="XPGN"/>
    <property type="match status" value="1"/>
</dbReference>
<reference evidence="20" key="1">
    <citation type="submission" date="2020-07" db="EMBL/GenBank/DDBJ databases">
        <title>Genome sequence and genetic diversity analysis of an under-domesticated orphan crop, white fonio (Digitaria exilis).</title>
        <authorList>
            <person name="Bennetzen J.L."/>
            <person name="Chen S."/>
            <person name="Ma X."/>
            <person name="Wang X."/>
            <person name="Yssel A.E.J."/>
            <person name="Chaluvadi S.R."/>
            <person name="Johnson M."/>
            <person name="Gangashetty P."/>
            <person name="Hamidou F."/>
            <person name="Sanogo M.D."/>
            <person name="Zwaenepoel A."/>
            <person name="Wallace J."/>
            <person name="Van De Peer Y."/>
            <person name="Van Deynze A."/>
        </authorList>
    </citation>
    <scope>NUCLEOTIDE SEQUENCE</scope>
    <source>
        <tissue evidence="20">Leaves</tissue>
    </source>
</reference>
<comment type="caution">
    <text evidence="20">The sequence shown here is derived from an EMBL/GenBank/DDBJ whole genome shotgun (WGS) entry which is preliminary data.</text>
</comment>
<evidence type="ECO:0000256" key="6">
    <source>
        <dbReference type="ARBA" id="ARBA00022723"/>
    </source>
</evidence>
<evidence type="ECO:0000313" key="21">
    <source>
        <dbReference type="Proteomes" id="UP000636709"/>
    </source>
</evidence>
<dbReference type="InterPro" id="IPR006086">
    <property type="entry name" value="XPG-I_dom"/>
</dbReference>
<feature type="domain" description="XPG-I" evidence="18">
    <location>
        <begin position="142"/>
        <end position="208"/>
    </location>
</feature>
<name>A0A835KS86_9POAL</name>
<evidence type="ECO:0000256" key="7">
    <source>
        <dbReference type="ARBA" id="ARBA00022763"/>
    </source>
</evidence>
<dbReference type="GO" id="GO:0003677">
    <property type="term" value="F:DNA binding"/>
    <property type="evidence" value="ECO:0007669"/>
    <property type="project" value="UniProtKB-KW"/>
</dbReference>
<dbReference type="SUPFAM" id="SSF88723">
    <property type="entry name" value="PIN domain-like"/>
    <property type="match status" value="1"/>
</dbReference>
<dbReference type="InterPro" id="IPR029060">
    <property type="entry name" value="PIN-like_dom_sf"/>
</dbReference>
<dbReference type="InterPro" id="IPR036279">
    <property type="entry name" value="5-3_exonuclease_C_sf"/>
</dbReference>
<evidence type="ECO:0000256" key="17">
    <source>
        <dbReference type="SAM" id="MobiDB-lite"/>
    </source>
</evidence>
<dbReference type="SMART" id="SM00279">
    <property type="entry name" value="HhH2"/>
    <property type="match status" value="1"/>
</dbReference>
<evidence type="ECO:0000313" key="20">
    <source>
        <dbReference type="EMBL" id="KAF8766155.1"/>
    </source>
</evidence>
<evidence type="ECO:0000256" key="5">
    <source>
        <dbReference type="ARBA" id="ARBA00022722"/>
    </source>
</evidence>
<dbReference type="Pfam" id="PF00867">
    <property type="entry name" value="XPG_I"/>
    <property type="match status" value="1"/>
</dbReference>
<keyword evidence="7" id="KW-0227">DNA damage</keyword>
<dbReference type="CDD" id="cd09908">
    <property type="entry name" value="H3TH_EXO1"/>
    <property type="match status" value="1"/>
</dbReference>
<evidence type="ECO:0000256" key="12">
    <source>
        <dbReference type="ARBA" id="ARBA00022881"/>
    </source>
</evidence>
<comment type="subcellular location">
    <subcellularLocation>
        <location evidence="2">Nucleus</location>
    </subcellularLocation>
</comment>
<keyword evidence="9" id="KW-0378">Hydrolase</keyword>
<dbReference type="AlphaFoldDB" id="A0A835KS86"/>
<keyword evidence="13" id="KW-0238">DNA-binding</keyword>
<dbReference type="FunFam" id="3.40.50.1010:FF:000002">
    <property type="entry name" value="Exonuclease 1, putative"/>
    <property type="match status" value="1"/>
</dbReference>
<dbReference type="InterPro" id="IPR044752">
    <property type="entry name" value="PIN-like_EXO1"/>
</dbReference>
<sequence length="504" mass="56664">MGIQGLLPQLKSTMAPIKVEELRGQTVAVDTYSWLHKGALSCGDRLCKGIPTTRHIEYCMHRVNMLRHYGVKPILVFDGGLLPIKGGQETKRARSRKENLERAREHEAAGNSRAAFECYQKAVDITPKIASELIEVLKKEKVDYIVAPYEADAQMTFLSVNKLVDAVITEDSDLIPFGCSRIIFKMDKFGQGVEFQITRLERNRELDFNGFTRQMLLEMCILSGCDYLPSLPGMGVKRAHALIQKLKCHEKVIKHLRYSAFSVPPLYEENFKKAIWAFKFQRVYDPATEDIIHLSSVPHDLTEDLEFLGPWLPQNIAKGIALGNIDPLTKEPFETKPECSAPAVEKVHPTREPIAYSNGKKRLDLPVQKNILTNYFCLASLEAKRKFRAPKVTPKQQVSNGSLPSPQTEDSGTPDSVEDTRLPTDHIQASQCSSERLSSEPSQDEPIDAAFQCSSERISCQFTLNDSANILPQWSSRDSGSDPPYEDTGIEDRKVLVTSHEFII</sequence>
<evidence type="ECO:0000256" key="4">
    <source>
        <dbReference type="ARBA" id="ARBA00020324"/>
    </source>
</evidence>
<evidence type="ECO:0000256" key="1">
    <source>
        <dbReference type="ARBA" id="ARBA00001946"/>
    </source>
</evidence>
<protein>
    <recommendedName>
        <fullName evidence="4">Exonuclease 1</fullName>
    </recommendedName>
</protein>
<evidence type="ECO:0000256" key="10">
    <source>
        <dbReference type="ARBA" id="ARBA00022839"/>
    </source>
</evidence>
<keyword evidence="5" id="KW-0540">Nuclease</keyword>
<feature type="region of interest" description="Disordered" evidence="17">
    <location>
        <begin position="390"/>
        <end position="421"/>
    </location>
</feature>
<evidence type="ECO:0000256" key="9">
    <source>
        <dbReference type="ARBA" id="ARBA00022801"/>
    </source>
</evidence>
<evidence type="ECO:0000256" key="14">
    <source>
        <dbReference type="ARBA" id="ARBA00023204"/>
    </source>
</evidence>
<dbReference type="SUPFAM" id="SSF47807">
    <property type="entry name" value="5' to 3' exonuclease, C-terminal subdomain"/>
    <property type="match status" value="1"/>
</dbReference>
<accession>A0A835KS86</accession>
<keyword evidence="6" id="KW-0479">Metal-binding</keyword>
<dbReference type="CDD" id="cd09857">
    <property type="entry name" value="PIN_EXO1"/>
    <property type="match status" value="1"/>
</dbReference>
<evidence type="ECO:0000256" key="11">
    <source>
        <dbReference type="ARBA" id="ARBA00022842"/>
    </source>
</evidence>
<dbReference type="InterPro" id="IPR006085">
    <property type="entry name" value="XPG_DNA_repair_N"/>
</dbReference>
<gene>
    <name evidence="20" type="ORF">HU200_007653</name>
</gene>
<dbReference type="SMART" id="SM00484">
    <property type="entry name" value="XPGI"/>
    <property type="match status" value="1"/>
</dbReference>
<keyword evidence="11" id="KW-0460">Magnesium</keyword>
<dbReference type="GO" id="GO:0005634">
    <property type="term" value="C:nucleus"/>
    <property type="evidence" value="ECO:0007669"/>
    <property type="project" value="UniProtKB-SubCell"/>
</dbReference>
<dbReference type="InterPro" id="IPR008918">
    <property type="entry name" value="HhH2"/>
</dbReference>
<dbReference type="PRINTS" id="PR00853">
    <property type="entry name" value="XPGRADSUPER"/>
</dbReference>
<dbReference type="GO" id="GO:0006281">
    <property type="term" value="P:DNA repair"/>
    <property type="evidence" value="ECO:0007669"/>
    <property type="project" value="UniProtKB-KW"/>
</dbReference>
<evidence type="ECO:0000256" key="2">
    <source>
        <dbReference type="ARBA" id="ARBA00004123"/>
    </source>
</evidence>
<comment type="similarity">
    <text evidence="3">Belongs to the XPG/RAD2 endonuclease family. EXO1 subfamily.</text>
</comment>
<dbReference type="OrthoDB" id="26491at2759"/>
<feature type="domain" description="XPG N-terminal" evidence="19">
    <location>
        <begin position="1"/>
        <end position="99"/>
    </location>
</feature>
<dbReference type="GO" id="GO:0046872">
    <property type="term" value="F:metal ion binding"/>
    <property type="evidence" value="ECO:0007669"/>
    <property type="project" value="UniProtKB-KW"/>
</dbReference>
<dbReference type="PANTHER" id="PTHR11081">
    <property type="entry name" value="FLAP ENDONUCLEASE FAMILY MEMBER"/>
    <property type="match status" value="1"/>
</dbReference>
<evidence type="ECO:0000256" key="15">
    <source>
        <dbReference type="ARBA" id="ARBA00023242"/>
    </source>
</evidence>
<keyword evidence="21" id="KW-1185">Reference proteome</keyword>
<keyword evidence="8" id="KW-0228">DNA excision</keyword>
<keyword evidence="15" id="KW-0539">Nucleus</keyword>
<dbReference type="FunFam" id="1.10.150.20:FF:000011">
    <property type="entry name" value="exonuclease 1"/>
    <property type="match status" value="1"/>
</dbReference>
<proteinExistence type="inferred from homology"/>
<evidence type="ECO:0000256" key="16">
    <source>
        <dbReference type="ARBA" id="ARBA00060210"/>
    </source>
</evidence>
<dbReference type="Proteomes" id="UP000636709">
    <property type="component" value="Unassembled WGS sequence"/>
</dbReference>
<dbReference type="GO" id="GO:0017108">
    <property type="term" value="F:5'-flap endonuclease activity"/>
    <property type="evidence" value="ECO:0007669"/>
    <property type="project" value="TreeGrafter"/>
</dbReference>
<dbReference type="Gene3D" id="1.10.150.20">
    <property type="entry name" value="5' to 3' exonuclease, C-terminal subdomain"/>
    <property type="match status" value="1"/>
</dbReference>
<evidence type="ECO:0000256" key="13">
    <source>
        <dbReference type="ARBA" id="ARBA00023125"/>
    </source>
</evidence>
<dbReference type="GO" id="GO:0035312">
    <property type="term" value="F:5'-3' DNA exonuclease activity"/>
    <property type="evidence" value="ECO:0007669"/>
    <property type="project" value="InterPro"/>
</dbReference>
<evidence type="ECO:0000259" key="18">
    <source>
        <dbReference type="SMART" id="SM00484"/>
    </source>
</evidence>
<keyword evidence="12" id="KW-0267">Excision nuclease</keyword>